<feature type="compositionally biased region" description="Polar residues" evidence="3">
    <location>
        <begin position="476"/>
        <end position="487"/>
    </location>
</feature>
<dbReference type="PANTHER" id="PTHR10073">
    <property type="entry name" value="DNA MISMATCH REPAIR PROTEIN MLH, PMS, MUTL"/>
    <property type="match status" value="1"/>
</dbReference>
<dbReference type="SMART" id="SM01340">
    <property type="entry name" value="DNA_mis_repair"/>
    <property type="match status" value="1"/>
</dbReference>
<dbReference type="PANTHER" id="PTHR10073:SF41">
    <property type="entry name" value="MISMATCH REPAIR PROTEIN, PUTATIVE (AFU_ORTHOLOGUE AFUA_8G05820)-RELATED"/>
    <property type="match status" value="1"/>
</dbReference>
<evidence type="ECO:0000259" key="4">
    <source>
        <dbReference type="SMART" id="SM01340"/>
    </source>
</evidence>
<keyword evidence="2" id="KW-0227">DNA damage</keyword>
<dbReference type="AlphaFoldDB" id="A0A1Q5U4G5"/>
<dbReference type="STRING" id="1316194.A0A1Q5U4G5"/>
<evidence type="ECO:0000256" key="2">
    <source>
        <dbReference type="ARBA" id="ARBA00022763"/>
    </source>
</evidence>
<organism evidence="5 6">
    <name type="scientific">Penicillium subrubescens</name>
    <dbReference type="NCBI Taxonomy" id="1316194"/>
    <lineage>
        <taxon>Eukaryota</taxon>
        <taxon>Fungi</taxon>
        <taxon>Dikarya</taxon>
        <taxon>Ascomycota</taxon>
        <taxon>Pezizomycotina</taxon>
        <taxon>Eurotiomycetes</taxon>
        <taxon>Eurotiomycetidae</taxon>
        <taxon>Eurotiales</taxon>
        <taxon>Aspergillaceae</taxon>
        <taxon>Penicillium</taxon>
    </lineage>
</organism>
<dbReference type="InterPro" id="IPR003594">
    <property type="entry name" value="HATPase_dom"/>
</dbReference>
<dbReference type="SUPFAM" id="SSF55874">
    <property type="entry name" value="ATPase domain of HSP90 chaperone/DNA topoisomerase II/histidine kinase"/>
    <property type="match status" value="1"/>
</dbReference>
<comment type="similarity">
    <text evidence="1">Belongs to the DNA mismatch repair MutL/HexB family.</text>
</comment>
<dbReference type="Gene3D" id="3.30.565.10">
    <property type="entry name" value="Histidine kinase-like ATPase, C-terminal domain"/>
    <property type="match status" value="1"/>
</dbReference>
<dbReference type="GO" id="GO:0061982">
    <property type="term" value="P:meiosis I cell cycle process"/>
    <property type="evidence" value="ECO:0007669"/>
    <property type="project" value="UniProtKB-ARBA"/>
</dbReference>
<dbReference type="InterPro" id="IPR020568">
    <property type="entry name" value="Ribosomal_Su5_D2-typ_SF"/>
</dbReference>
<evidence type="ECO:0000313" key="5">
    <source>
        <dbReference type="EMBL" id="OKP07378.1"/>
    </source>
</evidence>
<dbReference type="FunFam" id="3.30.565.10:FF:000017">
    <property type="entry name" value="PMS1 homolog 1, mismatch repair system component"/>
    <property type="match status" value="1"/>
</dbReference>
<accession>A0A1Q5U4G5</accession>
<protein>
    <submittedName>
        <fullName evidence="5">PMS1 protein-like protein</fullName>
    </submittedName>
</protein>
<dbReference type="EMBL" id="MNBE01000582">
    <property type="protein sequence ID" value="OKP07378.1"/>
    <property type="molecule type" value="Genomic_DNA"/>
</dbReference>
<dbReference type="InterPro" id="IPR013507">
    <property type="entry name" value="DNA_mismatch_S5_2-like"/>
</dbReference>
<dbReference type="InterPro" id="IPR014762">
    <property type="entry name" value="DNA_mismatch_repair_CS"/>
</dbReference>
<feature type="compositionally biased region" description="Basic and acidic residues" evidence="3">
    <location>
        <begin position="523"/>
        <end position="532"/>
    </location>
</feature>
<dbReference type="InterPro" id="IPR014721">
    <property type="entry name" value="Ribsml_uS5_D2-typ_fold_subgr"/>
</dbReference>
<dbReference type="GO" id="GO:0030983">
    <property type="term" value="F:mismatched DNA binding"/>
    <property type="evidence" value="ECO:0007669"/>
    <property type="project" value="InterPro"/>
</dbReference>
<dbReference type="NCBIfam" id="TIGR00585">
    <property type="entry name" value="mutl"/>
    <property type="match status" value="1"/>
</dbReference>
<feature type="region of interest" description="Disordered" evidence="3">
    <location>
        <begin position="663"/>
        <end position="692"/>
    </location>
</feature>
<dbReference type="SUPFAM" id="SSF54211">
    <property type="entry name" value="Ribosomal protein S5 domain 2-like"/>
    <property type="match status" value="1"/>
</dbReference>
<dbReference type="InterPro" id="IPR002099">
    <property type="entry name" value="MutL/Mlh/PMS"/>
</dbReference>
<dbReference type="InterPro" id="IPR036890">
    <property type="entry name" value="HATPase_C_sf"/>
</dbReference>
<dbReference type="GO" id="GO:0006298">
    <property type="term" value="P:mismatch repair"/>
    <property type="evidence" value="ECO:0007669"/>
    <property type="project" value="InterPro"/>
</dbReference>
<dbReference type="Proteomes" id="UP000186955">
    <property type="component" value="Unassembled WGS sequence"/>
</dbReference>
<dbReference type="GO" id="GO:0016887">
    <property type="term" value="F:ATP hydrolysis activity"/>
    <property type="evidence" value="ECO:0007669"/>
    <property type="project" value="InterPro"/>
</dbReference>
<dbReference type="Pfam" id="PF01119">
    <property type="entry name" value="DNA_mis_repair"/>
    <property type="match status" value="1"/>
</dbReference>
<gene>
    <name evidence="5" type="ORF">PENSUB_5967</name>
</gene>
<dbReference type="GO" id="GO:0005524">
    <property type="term" value="F:ATP binding"/>
    <property type="evidence" value="ECO:0007669"/>
    <property type="project" value="InterPro"/>
</dbReference>
<feature type="compositionally biased region" description="Polar residues" evidence="3">
    <location>
        <begin position="581"/>
        <end position="593"/>
    </location>
</feature>
<evidence type="ECO:0000313" key="6">
    <source>
        <dbReference type="Proteomes" id="UP000186955"/>
    </source>
</evidence>
<feature type="region of interest" description="Disordered" evidence="3">
    <location>
        <begin position="446"/>
        <end position="540"/>
    </location>
</feature>
<feature type="region of interest" description="Disordered" evidence="3">
    <location>
        <begin position="572"/>
        <end position="628"/>
    </location>
</feature>
<dbReference type="Pfam" id="PF02518">
    <property type="entry name" value="HATPase_c"/>
    <property type="match status" value="1"/>
</dbReference>
<dbReference type="InterPro" id="IPR038973">
    <property type="entry name" value="MutL/Mlh/Pms-like"/>
</dbReference>
<evidence type="ECO:0000256" key="3">
    <source>
        <dbReference type="SAM" id="MobiDB-lite"/>
    </source>
</evidence>
<feature type="compositionally biased region" description="Polar residues" evidence="3">
    <location>
        <begin position="675"/>
        <end position="690"/>
    </location>
</feature>
<name>A0A1Q5U4G5_9EURO</name>
<dbReference type="GO" id="GO:0032389">
    <property type="term" value="C:MutLalpha complex"/>
    <property type="evidence" value="ECO:0007669"/>
    <property type="project" value="TreeGrafter"/>
</dbReference>
<reference evidence="5 6" key="1">
    <citation type="submission" date="2016-10" db="EMBL/GenBank/DDBJ databases">
        <title>Genome sequence of the ascomycete fungus Penicillium subrubescens.</title>
        <authorList>
            <person name="De Vries R.P."/>
            <person name="Peng M."/>
            <person name="Dilokpimol A."/>
            <person name="Hilden K."/>
            <person name="Makela M.R."/>
            <person name="Grigoriev I."/>
            <person name="Riley R."/>
            <person name="Granchi Z."/>
        </authorList>
    </citation>
    <scope>NUCLEOTIDE SEQUENCE [LARGE SCALE GENOMIC DNA]</scope>
    <source>
        <strain evidence="5 6">CBS 132785</strain>
    </source>
</reference>
<dbReference type="GO" id="GO:0140664">
    <property type="term" value="F:ATP-dependent DNA damage sensor activity"/>
    <property type="evidence" value="ECO:0007669"/>
    <property type="project" value="InterPro"/>
</dbReference>
<evidence type="ECO:0000256" key="1">
    <source>
        <dbReference type="ARBA" id="ARBA00006082"/>
    </source>
</evidence>
<comment type="caution">
    <text evidence="5">The sequence shown here is derived from an EMBL/GenBank/DDBJ whole genome shotgun (WGS) entry which is preliminary data.</text>
</comment>
<proteinExistence type="inferred from homology"/>
<sequence length="859" mass="93397">MPIEALPQATVRAIGSTSVISDPCSVVKELLDNALDASASSISVEISQNTIDVIQVKDNGHGIAVEDHPCVCKHTFTSKISTINDLRNVGGTSLGFRGEALASVVEMSGGVNVITRVASDIVASSLEYGRDGELSRSQKTSHPIGTMVRIQNFLKYIPVRRQAALKGATKCLTKIKSLIQTYALAQPTKRFSFKVLKAKNENNNWSFAPGADSALVDAAVKVVGRDVASCYFTKVNKKGQFLSIDGRPLSTSRGVGHDMAKLFKSYIRAAASKIEAPKSVSDPFLCLQLKCPLGSYDVNIEPGKDDVLFEERELVFDLIESLLADHYGALPDAARKSPAKKTSSSTNAHENNAGFDLLMAKRPNQSSGVSPEENPHTVDIPILTNLDSRRSSGPPSVPSPEQTPSKGGPSRGLNNNPVVEGDCPRQINPWSISRINASFQAPSRGVAPFPALQASPAATPQESRQRNAPRRPISISPLQISETSSPVLSRLTPVSPLSRRPHHQTPHESPLQSTSSISASRRAARERDKERYGNGALDTWFQRTTQQSIAPSSPEVLAEPGTVPSLSELAEQRFNPPQDVPTITLSRDNNSRLLSPLPLRGQPPDPSPQPMDGVISPDNEHQGRSMDSGRGFPVLENWAASIHEGFTPESSFELEKALDFERRKREANQRHRTRSGQSSVRATAPTSNSPHRNRYLAAKAALAADSIGIDPPSATTLANGDPRAYLISLQTNSLSKDVSEDPGISRRTRTSRLPLEQIPEGLDLHNICLPVKAGSSEVQKLFNIIAHCDSYTRRGDKPEPSLLTDVTAFVPSWNERLSMIVSRRYKMQDTSQPLDLRIDISTAIADFEKQFRATESQFA</sequence>
<dbReference type="Gene3D" id="3.30.230.10">
    <property type="match status" value="1"/>
</dbReference>
<keyword evidence="6" id="KW-1185">Reference proteome</keyword>
<feature type="region of interest" description="Disordered" evidence="3">
    <location>
        <begin position="362"/>
        <end position="425"/>
    </location>
</feature>
<feature type="domain" description="DNA mismatch repair protein S5" evidence="4">
    <location>
        <begin position="181"/>
        <end position="328"/>
    </location>
</feature>
<dbReference type="PROSITE" id="PS00058">
    <property type="entry name" value="DNA_MISMATCH_REPAIR_1"/>
    <property type="match status" value="1"/>
</dbReference>